<name>A0AAN9S3A2_PSOTE</name>
<organism evidence="1 2">
    <name type="scientific">Psophocarpus tetragonolobus</name>
    <name type="common">Winged bean</name>
    <name type="synonym">Dolichos tetragonolobus</name>
    <dbReference type="NCBI Taxonomy" id="3891"/>
    <lineage>
        <taxon>Eukaryota</taxon>
        <taxon>Viridiplantae</taxon>
        <taxon>Streptophyta</taxon>
        <taxon>Embryophyta</taxon>
        <taxon>Tracheophyta</taxon>
        <taxon>Spermatophyta</taxon>
        <taxon>Magnoliopsida</taxon>
        <taxon>eudicotyledons</taxon>
        <taxon>Gunneridae</taxon>
        <taxon>Pentapetalae</taxon>
        <taxon>rosids</taxon>
        <taxon>fabids</taxon>
        <taxon>Fabales</taxon>
        <taxon>Fabaceae</taxon>
        <taxon>Papilionoideae</taxon>
        <taxon>50 kb inversion clade</taxon>
        <taxon>NPAAA clade</taxon>
        <taxon>indigoferoid/millettioid clade</taxon>
        <taxon>Phaseoleae</taxon>
        <taxon>Psophocarpus</taxon>
    </lineage>
</organism>
<evidence type="ECO:0000313" key="2">
    <source>
        <dbReference type="Proteomes" id="UP001386955"/>
    </source>
</evidence>
<keyword evidence="2" id="KW-1185">Reference proteome</keyword>
<dbReference type="EMBL" id="JAYMYS010000006">
    <property type="protein sequence ID" value="KAK7388478.1"/>
    <property type="molecule type" value="Genomic_DNA"/>
</dbReference>
<sequence>MDSLPEAAWCSEESYMWNINMSHFLHVIREMVAIVVALPSLKNHAFWRDVYINQPTTCLLCFFTWRG</sequence>
<dbReference type="Proteomes" id="UP001386955">
    <property type="component" value="Unassembled WGS sequence"/>
</dbReference>
<comment type="caution">
    <text evidence="1">The sequence shown here is derived from an EMBL/GenBank/DDBJ whole genome shotgun (WGS) entry which is preliminary data.</text>
</comment>
<accession>A0AAN9S3A2</accession>
<dbReference type="AlphaFoldDB" id="A0AAN9S3A2"/>
<protein>
    <submittedName>
        <fullName evidence="1">Uncharacterized protein</fullName>
    </submittedName>
</protein>
<proteinExistence type="predicted"/>
<gene>
    <name evidence="1" type="ORF">VNO78_23294</name>
</gene>
<evidence type="ECO:0000313" key="1">
    <source>
        <dbReference type="EMBL" id="KAK7388478.1"/>
    </source>
</evidence>
<reference evidence="1 2" key="1">
    <citation type="submission" date="2024-01" db="EMBL/GenBank/DDBJ databases">
        <title>The genomes of 5 underutilized Papilionoideae crops provide insights into root nodulation and disease resistanc.</title>
        <authorList>
            <person name="Jiang F."/>
        </authorList>
    </citation>
    <scope>NUCLEOTIDE SEQUENCE [LARGE SCALE GENOMIC DNA]</scope>
    <source>
        <strain evidence="1">DUOXIRENSHENG_FW03</strain>
        <tissue evidence="1">Leaves</tissue>
    </source>
</reference>